<sequence length="167" mass="18672">MLIGVTEYARRRGCELQAVQHALKAGRISTTAEGLIDPEAADLAWEANTQHSMARPGPRLKETAPERRPATEPVPGMSYTDARALREVYAAKELRLDVAEREKTLVDRKEVEAEAFNQFRMIRDACFNLPPRLAAQLAAESDEAACYDILEAALRQVFEDFAEGRLQ</sequence>
<evidence type="ECO:0000313" key="2">
    <source>
        <dbReference type="EMBL" id="ABJ82668.1"/>
    </source>
</evidence>
<feature type="region of interest" description="Disordered" evidence="1">
    <location>
        <begin position="49"/>
        <end position="77"/>
    </location>
</feature>
<dbReference type="eggNOG" id="ENOG5032Z8E">
    <property type="taxonomic scope" value="Bacteria"/>
</dbReference>
<dbReference type="AlphaFoldDB" id="Q027Y9"/>
<feature type="compositionally biased region" description="Basic and acidic residues" evidence="1">
    <location>
        <begin position="59"/>
        <end position="70"/>
    </location>
</feature>
<accession>Q027Y9</accession>
<dbReference type="InParanoid" id="Q027Y9"/>
<dbReference type="KEGG" id="sus:Acid_1678"/>
<dbReference type="OrthoDB" id="6050435at2"/>
<evidence type="ECO:0000256" key="1">
    <source>
        <dbReference type="SAM" id="MobiDB-lite"/>
    </source>
</evidence>
<proteinExistence type="predicted"/>
<protein>
    <submittedName>
        <fullName evidence="2">Putative bacteriophage-related protein</fullName>
    </submittedName>
</protein>
<organism evidence="2">
    <name type="scientific">Solibacter usitatus (strain Ellin6076)</name>
    <dbReference type="NCBI Taxonomy" id="234267"/>
    <lineage>
        <taxon>Bacteria</taxon>
        <taxon>Pseudomonadati</taxon>
        <taxon>Acidobacteriota</taxon>
        <taxon>Terriglobia</taxon>
        <taxon>Bryobacterales</taxon>
        <taxon>Solibacteraceae</taxon>
        <taxon>Candidatus Solibacter</taxon>
    </lineage>
</organism>
<name>Q027Y9_SOLUE</name>
<dbReference type="HOGENOM" id="CLU_117594_0_0_0"/>
<gene>
    <name evidence="2" type="ordered locus">Acid_1678</name>
</gene>
<reference evidence="2" key="1">
    <citation type="submission" date="2006-10" db="EMBL/GenBank/DDBJ databases">
        <title>Complete sequence of Solibacter usitatus Ellin6076.</title>
        <authorList>
            <consortium name="US DOE Joint Genome Institute"/>
            <person name="Copeland A."/>
            <person name="Lucas S."/>
            <person name="Lapidus A."/>
            <person name="Barry K."/>
            <person name="Detter J.C."/>
            <person name="Glavina del Rio T."/>
            <person name="Hammon N."/>
            <person name="Israni S."/>
            <person name="Dalin E."/>
            <person name="Tice H."/>
            <person name="Pitluck S."/>
            <person name="Thompson L.S."/>
            <person name="Brettin T."/>
            <person name="Bruce D."/>
            <person name="Han C."/>
            <person name="Tapia R."/>
            <person name="Gilna P."/>
            <person name="Schmutz J."/>
            <person name="Larimer F."/>
            <person name="Land M."/>
            <person name="Hauser L."/>
            <person name="Kyrpides N."/>
            <person name="Mikhailova N."/>
            <person name="Janssen P.H."/>
            <person name="Kuske C.R."/>
            <person name="Richardson P."/>
        </authorList>
    </citation>
    <scope>NUCLEOTIDE SEQUENCE</scope>
    <source>
        <strain evidence="2">Ellin6076</strain>
    </source>
</reference>
<dbReference type="EMBL" id="CP000473">
    <property type="protein sequence ID" value="ABJ82668.1"/>
    <property type="molecule type" value="Genomic_DNA"/>
</dbReference>